<proteinExistence type="predicted"/>
<reference evidence="2" key="1">
    <citation type="journal article" date="2023" name="Science">
        <title>Genome structures resolve the early diversification of teleost fishes.</title>
        <authorList>
            <person name="Parey E."/>
            <person name="Louis A."/>
            <person name="Montfort J."/>
            <person name="Bouchez O."/>
            <person name="Roques C."/>
            <person name="Iampietro C."/>
            <person name="Lluch J."/>
            <person name="Castinel A."/>
            <person name="Donnadieu C."/>
            <person name="Desvignes T."/>
            <person name="Floi Bucao C."/>
            <person name="Jouanno E."/>
            <person name="Wen M."/>
            <person name="Mejri S."/>
            <person name="Dirks R."/>
            <person name="Jansen H."/>
            <person name="Henkel C."/>
            <person name="Chen W.J."/>
            <person name="Zahm M."/>
            <person name="Cabau C."/>
            <person name="Klopp C."/>
            <person name="Thompson A.W."/>
            <person name="Robinson-Rechavi M."/>
            <person name="Braasch I."/>
            <person name="Lecointre G."/>
            <person name="Bobe J."/>
            <person name="Postlethwait J.H."/>
            <person name="Berthelot C."/>
            <person name="Roest Crollius H."/>
            <person name="Guiguen Y."/>
        </authorList>
    </citation>
    <scope>NUCLEOTIDE SEQUENCE</scope>
    <source>
        <strain evidence="2">WJC10195</strain>
    </source>
</reference>
<feature type="region of interest" description="Disordered" evidence="1">
    <location>
        <begin position="1"/>
        <end position="29"/>
    </location>
</feature>
<organism evidence="2 3">
    <name type="scientific">Synaphobranchus kaupii</name>
    <name type="common">Kaup's arrowtooth eel</name>
    <dbReference type="NCBI Taxonomy" id="118154"/>
    <lineage>
        <taxon>Eukaryota</taxon>
        <taxon>Metazoa</taxon>
        <taxon>Chordata</taxon>
        <taxon>Craniata</taxon>
        <taxon>Vertebrata</taxon>
        <taxon>Euteleostomi</taxon>
        <taxon>Actinopterygii</taxon>
        <taxon>Neopterygii</taxon>
        <taxon>Teleostei</taxon>
        <taxon>Anguilliformes</taxon>
        <taxon>Synaphobranchidae</taxon>
        <taxon>Synaphobranchus</taxon>
    </lineage>
</organism>
<feature type="compositionally biased region" description="Pro residues" evidence="1">
    <location>
        <begin position="7"/>
        <end position="19"/>
    </location>
</feature>
<protein>
    <submittedName>
        <fullName evidence="2">Uncharacterized protein</fullName>
    </submittedName>
</protein>
<sequence length="140" mass="14973">MSSNAVPAPPTCPPHPPIPAGERQMMRLNPSMMTDQNVERTNAYSLKQKHTKAPDITVAKGIAGSSLSFKRPELCRAWRGTQRRNIPEAQQGAPFGHAGGGRQQEAASQELGGYSPSPLADEPALTDNETDRTQSGTSPP</sequence>
<evidence type="ECO:0000256" key="1">
    <source>
        <dbReference type="SAM" id="MobiDB-lite"/>
    </source>
</evidence>
<dbReference type="EMBL" id="JAINUF010000014">
    <property type="protein sequence ID" value="KAJ8342610.1"/>
    <property type="molecule type" value="Genomic_DNA"/>
</dbReference>
<dbReference type="Proteomes" id="UP001152622">
    <property type="component" value="Chromosome 14"/>
</dbReference>
<name>A0A9Q1EPK8_SYNKA</name>
<dbReference type="AlphaFoldDB" id="A0A9Q1EPK8"/>
<keyword evidence="3" id="KW-1185">Reference proteome</keyword>
<comment type="caution">
    <text evidence="2">The sequence shown here is derived from an EMBL/GenBank/DDBJ whole genome shotgun (WGS) entry which is preliminary data.</text>
</comment>
<evidence type="ECO:0000313" key="2">
    <source>
        <dbReference type="EMBL" id="KAJ8342610.1"/>
    </source>
</evidence>
<accession>A0A9Q1EPK8</accession>
<feature type="region of interest" description="Disordered" evidence="1">
    <location>
        <begin position="79"/>
        <end position="140"/>
    </location>
</feature>
<evidence type="ECO:0000313" key="3">
    <source>
        <dbReference type="Proteomes" id="UP001152622"/>
    </source>
</evidence>
<gene>
    <name evidence="2" type="ORF">SKAU_G00325380</name>
</gene>